<proteinExistence type="predicted"/>
<accession>A0A0E0JYV4</accession>
<name>A0A0E0JYV4_ORYPU</name>
<feature type="compositionally biased region" description="Polar residues" evidence="1">
    <location>
        <begin position="1"/>
        <end position="12"/>
    </location>
</feature>
<feature type="region of interest" description="Disordered" evidence="1">
    <location>
        <begin position="1"/>
        <end position="27"/>
    </location>
</feature>
<dbReference type="Proteomes" id="UP000026962">
    <property type="component" value="Chromosome 2"/>
</dbReference>
<keyword evidence="3" id="KW-1185">Reference proteome</keyword>
<reference evidence="2" key="1">
    <citation type="submission" date="2015-04" db="UniProtKB">
        <authorList>
            <consortium name="EnsemblPlants"/>
        </authorList>
    </citation>
    <scope>IDENTIFICATION</scope>
</reference>
<evidence type="ECO:0000313" key="2">
    <source>
        <dbReference type="EnsemblPlants" id="OPUNC02G12020.1"/>
    </source>
</evidence>
<dbReference type="HOGENOM" id="CLU_2626225_0_0_1"/>
<dbReference type="Gramene" id="OPUNC02G12020.1">
    <property type="protein sequence ID" value="OPUNC02G12020.1"/>
    <property type="gene ID" value="OPUNC02G12020"/>
</dbReference>
<evidence type="ECO:0000313" key="3">
    <source>
        <dbReference type="Proteomes" id="UP000026962"/>
    </source>
</evidence>
<evidence type="ECO:0000256" key="1">
    <source>
        <dbReference type="SAM" id="MobiDB-lite"/>
    </source>
</evidence>
<dbReference type="AlphaFoldDB" id="A0A0E0JYV4"/>
<reference evidence="2" key="2">
    <citation type="submission" date="2018-05" db="EMBL/GenBank/DDBJ databases">
        <title>OpunRS2 (Oryza punctata Reference Sequence Version 2).</title>
        <authorList>
            <person name="Zhang J."/>
            <person name="Kudrna D."/>
            <person name="Lee S."/>
            <person name="Talag J."/>
            <person name="Welchert J."/>
            <person name="Wing R.A."/>
        </authorList>
    </citation>
    <scope>NUCLEOTIDE SEQUENCE [LARGE SCALE GENOMIC DNA]</scope>
</reference>
<sequence length="78" mass="8449">MAVGNSNNNSFGLQPAPTPVETNSGGRNMVKKVDESLLVPILVVSVPTQKNALSDQPSQNCFNYLMHDTDVLFVDQES</sequence>
<organism evidence="2">
    <name type="scientific">Oryza punctata</name>
    <name type="common">Red rice</name>
    <dbReference type="NCBI Taxonomy" id="4537"/>
    <lineage>
        <taxon>Eukaryota</taxon>
        <taxon>Viridiplantae</taxon>
        <taxon>Streptophyta</taxon>
        <taxon>Embryophyta</taxon>
        <taxon>Tracheophyta</taxon>
        <taxon>Spermatophyta</taxon>
        <taxon>Magnoliopsida</taxon>
        <taxon>Liliopsida</taxon>
        <taxon>Poales</taxon>
        <taxon>Poaceae</taxon>
        <taxon>BOP clade</taxon>
        <taxon>Oryzoideae</taxon>
        <taxon>Oryzeae</taxon>
        <taxon>Oryzinae</taxon>
        <taxon>Oryza</taxon>
    </lineage>
</organism>
<protein>
    <submittedName>
        <fullName evidence="2">Uncharacterized protein</fullName>
    </submittedName>
</protein>
<dbReference type="EnsemblPlants" id="OPUNC02G12020.1">
    <property type="protein sequence ID" value="OPUNC02G12020.1"/>
    <property type="gene ID" value="OPUNC02G12020"/>
</dbReference>